<gene>
    <name evidence="2" type="ORF">LZ012_09010</name>
</gene>
<name>A0ABS9K1U1_9RHOO</name>
<dbReference type="PANTHER" id="PTHR42912">
    <property type="entry name" value="METHYLTRANSFERASE"/>
    <property type="match status" value="1"/>
</dbReference>
<evidence type="ECO:0000259" key="1">
    <source>
        <dbReference type="Pfam" id="PF08241"/>
    </source>
</evidence>
<proteinExistence type="predicted"/>
<dbReference type="InterPro" id="IPR013216">
    <property type="entry name" value="Methyltransf_11"/>
</dbReference>
<dbReference type="CDD" id="cd02440">
    <property type="entry name" value="AdoMet_MTases"/>
    <property type="match status" value="1"/>
</dbReference>
<keyword evidence="3" id="KW-1185">Reference proteome</keyword>
<dbReference type="SUPFAM" id="SSF53335">
    <property type="entry name" value="S-adenosyl-L-methionine-dependent methyltransferases"/>
    <property type="match status" value="1"/>
</dbReference>
<dbReference type="GO" id="GO:0008168">
    <property type="term" value="F:methyltransferase activity"/>
    <property type="evidence" value="ECO:0007669"/>
    <property type="project" value="UniProtKB-KW"/>
</dbReference>
<reference evidence="2" key="1">
    <citation type="submission" date="2022-01" db="EMBL/GenBank/DDBJ databases">
        <authorList>
            <person name="Jo J.-H."/>
            <person name="Im W.-T."/>
        </authorList>
    </citation>
    <scope>NUCLEOTIDE SEQUENCE</scope>
    <source>
        <strain evidence="2">XY25</strain>
    </source>
</reference>
<sequence length="295" mass="33189">MSDRTGDGLFTFSQKANYWNELYSHPATLFEHHMCLRRDHAAAYIRSHFDTDAALLDLGCGAGVLSEKLLEFGYRVTAADASPDMVKLSRERLKRFPEAARRHCQANCLDLPFADGEFDLVVCLGMFGYFDEVTRALQEIGRVLKPGGTLILSVRNRNTHQIFDLLQLTKHPFRPLRAVAKRIAQAIQPSRPASGLPVGDDGFRIEIYEAPARLIKGVTERGYTLVDFDGLGYGPVAIAGHKLFSENFSIRLSDFLHRCFYALGLRRVSRWFADVSFYVFIRSQQLPAEAATGPR</sequence>
<accession>A0ABS9K1U1</accession>
<dbReference type="InterPro" id="IPR029063">
    <property type="entry name" value="SAM-dependent_MTases_sf"/>
</dbReference>
<dbReference type="Proteomes" id="UP001165384">
    <property type="component" value="Unassembled WGS sequence"/>
</dbReference>
<comment type="caution">
    <text evidence="2">The sequence shown here is derived from an EMBL/GenBank/DDBJ whole genome shotgun (WGS) entry which is preliminary data.</text>
</comment>
<keyword evidence="2" id="KW-0489">Methyltransferase</keyword>
<dbReference type="EMBL" id="JAKLTN010000002">
    <property type="protein sequence ID" value="MCG2577136.1"/>
    <property type="molecule type" value="Genomic_DNA"/>
</dbReference>
<dbReference type="RefSeq" id="WP_275709887.1">
    <property type="nucleotide sequence ID" value="NZ_JAKLTN010000002.1"/>
</dbReference>
<dbReference type="Pfam" id="PF08241">
    <property type="entry name" value="Methyltransf_11"/>
    <property type="match status" value="1"/>
</dbReference>
<dbReference type="InterPro" id="IPR050508">
    <property type="entry name" value="Methyltransf_Superfamily"/>
</dbReference>
<dbReference type="GO" id="GO:0032259">
    <property type="term" value="P:methylation"/>
    <property type="evidence" value="ECO:0007669"/>
    <property type="project" value="UniProtKB-KW"/>
</dbReference>
<evidence type="ECO:0000313" key="3">
    <source>
        <dbReference type="Proteomes" id="UP001165384"/>
    </source>
</evidence>
<feature type="domain" description="Methyltransferase type 11" evidence="1">
    <location>
        <begin position="56"/>
        <end position="152"/>
    </location>
</feature>
<keyword evidence="2" id="KW-0808">Transferase</keyword>
<organism evidence="2 3">
    <name type="scientific">Dechloromonas hankyongensis</name>
    <dbReference type="NCBI Taxonomy" id="2908002"/>
    <lineage>
        <taxon>Bacteria</taxon>
        <taxon>Pseudomonadati</taxon>
        <taxon>Pseudomonadota</taxon>
        <taxon>Betaproteobacteria</taxon>
        <taxon>Rhodocyclales</taxon>
        <taxon>Azonexaceae</taxon>
        <taxon>Dechloromonas</taxon>
    </lineage>
</organism>
<protein>
    <submittedName>
        <fullName evidence="2">Class I SAM-dependent methyltransferase</fullName>
    </submittedName>
</protein>
<evidence type="ECO:0000313" key="2">
    <source>
        <dbReference type="EMBL" id="MCG2577136.1"/>
    </source>
</evidence>
<dbReference type="Gene3D" id="3.40.50.150">
    <property type="entry name" value="Vaccinia Virus protein VP39"/>
    <property type="match status" value="1"/>
</dbReference>